<dbReference type="InterPro" id="IPR011989">
    <property type="entry name" value="ARM-like"/>
</dbReference>
<dbReference type="Gene3D" id="1.25.10.10">
    <property type="entry name" value="Leucine-rich Repeat Variant"/>
    <property type="match status" value="1"/>
</dbReference>
<sequence>MGFVHNHGEMMRNIIIMMVLGITILVGCKTKEEKKDIDWEGIKTTRDGLDDASFNNELFTDLDTLLTEWSGAQKLRDHGNIHSAEKKLLELTRGHFSEVVGALAEGEDDQKIISSAALGFCDDIRAIPYLLSALNEANVEVRRNSAMSVGHIGYTDTPQEALLGAIESEQDEAVRGMLYFALSRVVNDEDKDKDKSLPVLLKGLEETSAEARNHALIGLAVVGNLNAANVIAQKTLEDKEPTIRYNSIRALGKIGDRTFVPQVKKKLNDPVLPVRKMAAFVLKEWTGEEYNVEFVKKSTQEESE</sequence>
<keyword evidence="1" id="KW-1133">Transmembrane helix</keyword>
<evidence type="ECO:0000313" key="3">
    <source>
        <dbReference type="Proteomes" id="UP000326354"/>
    </source>
</evidence>
<dbReference type="AlphaFoldDB" id="A0A5S9IKK3"/>
<dbReference type="Proteomes" id="UP000326354">
    <property type="component" value="Chromosome"/>
</dbReference>
<dbReference type="SUPFAM" id="SSF48371">
    <property type="entry name" value="ARM repeat"/>
    <property type="match status" value="1"/>
</dbReference>
<feature type="transmembrane region" description="Helical" evidence="1">
    <location>
        <begin position="12"/>
        <end position="28"/>
    </location>
</feature>
<keyword evidence="1" id="KW-0812">Transmembrane</keyword>
<dbReference type="EMBL" id="AP019860">
    <property type="protein sequence ID" value="BBM83260.1"/>
    <property type="molecule type" value="Genomic_DNA"/>
</dbReference>
<protein>
    <submittedName>
        <fullName evidence="2">HEAT repeat-containing PBS lyase</fullName>
    </submittedName>
</protein>
<dbReference type="GO" id="GO:0016829">
    <property type="term" value="F:lyase activity"/>
    <property type="evidence" value="ECO:0007669"/>
    <property type="project" value="UniProtKB-KW"/>
</dbReference>
<evidence type="ECO:0000313" key="2">
    <source>
        <dbReference type="EMBL" id="BBM83260.1"/>
    </source>
</evidence>
<dbReference type="PANTHER" id="PTHR12697:SF5">
    <property type="entry name" value="DEOXYHYPUSINE HYDROXYLASE"/>
    <property type="match status" value="1"/>
</dbReference>
<dbReference type="KEGG" id="uam:UABAM_01611"/>
<dbReference type="Pfam" id="PF13646">
    <property type="entry name" value="HEAT_2"/>
    <property type="match status" value="1"/>
</dbReference>
<evidence type="ECO:0000256" key="1">
    <source>
        <dbReference type="SAM" id="Phobius"/>
    </source>
</evidence>
<keyword evidence="1" id="KW-0472">Membrane</keyword>
<dbReference type="PANTHER" id="PTHR12697">
    <property type="entry name" value="PBS LYASE HEAT-LIKE PROTEIN"/>
    <property type="match status" value="1"/>
</dbReference>
<reference evidence="2 3" key="1">
    <citation type="submission" date="2019-08" db="EMBL/GenBank/DDBJ databases">
        <title>Complete genome sequence of Candidatus Uab amorphum.</title>
        <authorList>
            <person name="Shiratori T."/>
            <person name="Suzuki S."/>
            <person name="Kakizawa Y."/>
            <person name="Ishida K."/>
        </authorList>
    </citation>
    <scope>NUCLEOTIDE SEQUENCE [LARGE SCALE GENOMIC DNA]</scope>
    <source>
        <strain evidence="2 3">SRT547</strain>
    </source>
</reference>
<gene>
    <name evidence="2" type="ORF">UABAM_01611</name>
</gene>
<organism evidence="2 3">
    <name type="scientific">Uabimicrobium amorphum</name>
    <dbReference type="NCBI Taxonomy" id="2596890"/>
    <lineage>
        <taxon>Bacteria</taxon>
        <taxon>Pseudomonadati</taxon>
        <taxon>Planctomycetota</taxon>
        <taxon>Candidatus Uabimicrobiia</taxon>
        <taxon>Candidatus Uabimicrobiales</taxon>
        <taxon>Candidatus Uabimicrobiaceae</taxon>
        <taxon>Candidatus Uabimicrobium</taxon>
    </lineage>
</organism>
<accession>A0A5S9IKK3</accession>
<dbReference type="OrthoDB" id="2482121at2"/>
<keyword evidence="3" id="KW-1185">Reference proteome</keyword>
<proteinExistence type="predicted"/>
<keyword evidence="2" id="KW-0456">Lyase</keyword>
<name>A0A5S9IKK3_UABAM</name>
<dbReference type="InterPro" id="IPR016024">
    <property type="entry name" value="ARM-type_fold"/>
</dbReference>
<dbReference type="GO" id="GO:0016491">
    <property type="term" value="F:oxidoreductase activity"/>
    <property type="evidence" value="ECO:0007669"/>
    <property type="project" value="TreeGrafter"/>
</dbReference>